<evidence type="ECO:0000313" key="7">
    <source>
        <dbReference type="EMBL" id="KAK4523082.1"/>
    </source>
</evidence>
<name>A0AAV9I470_9RHOD</name>
<dbReference type="Pfam" id="PF07533">
    <property type="entry name" value="BRK"/>
    <property type="match status" value="1"/>
</dbReference>
<dbReference type="InterPro" id="IPR037259">
    <property type="entry name" value="BRK_sf"/>
</dbReference>
<dbReference type="GO" id="GO:0005634">
    <property type="term" value="C:nucleus"/>
    <property type="evidence" value="ECO:0007669"/>
    <property type="project" value="UniProtKB-SubCell"/>
</dbReference>
<gene>
    <name evidence="7" type="ORF">GAYE_PCTG36G0973</name>
</gene>
<keyword evidence="8" id="KW-1185">Reference proteome</keyword>
<keyword evidence="2" id="KW-0805">Transcription regulation</keyword>
<comment type="caution">
    <text evidence="7">The sequence shown here is derived from an EMBL/GenBank/DDBJ whole genome shotgun (WGS) entry which is preliminary data.</text>
</comment>
<sequence>MKLRRLARSQRSVIQDDDENLSTNSEDPVVLDLSNIRRTTRQLSHRVINEEPLERDSRKRRTRYSKKTTTTGRTNQQRWKKTLSNTMSSSSSSSDAFDSCSSCEDSTSSSSSEETRQSSSEDQEVSWNTSSSTCVVRTKRRLEDFEDGEHVTIWNCVERRKIAGNAAPLAKNLKRYFEKHPECEIYAGQDLEEDTETRVAELKSNMAVSQSHGGVGGGHVSIWNRVEKRKIAGNAAPLWKNLENYLLKHPECEVYNGQDKEILERRRQKKFSMTKESKRKIRVSGATRSSKHVDACDSSVKEEPWSSSNNAVITNLDQPTTTEELKDIVIVKDSVEEEMTLFVDSVFSDHTKDLANFISWNDELCMEEVFLLDKGTKASKGDDDAALELSEEELSLLNDDLDVLVDFSASNCFSSSFCMTSGEGVSL</sequence>
<dbReference type="AlphaFoldDB" id="A0AAV9I470"/>
<accession>A0AAV9I470</accession>
<organism evidence="7 8">
    <name type="scientific">Galdieria yellowstonensis</name>
    <dbReference type="NCBI Taxonomy" id="3028027"/>
    <lineage>
        <taxon>Eukaryota</taxon>
        <taxon>Rhodophyta</taxon>
        <taxon>Bangiophyceae</taxon>
        <taxon>Galdieriales</taxon>
        <taxon>Galdieriaceae</taxon>
        <taxon>Galdieria</taxon>
    </lineage>
</organism>
<feature type="region of interest" description="Disordered" evidence="5">
    <location>
        <begin position="47"/>
        <end position="130"/>
    </location>
</feature>
<dbReference type="Proteomes" id="UP001300502">
    <property type="component" value="Unassembled WGS sequence"/>
</dbReference>
<evidence type="ECO:0000256" key="3">
    <source>
        <dbReference type="ARBA" id="ARBA00023163"/>
    </source>
</evidence>
<feature type="region of interest" description="Disordered" evidence="5">
    <location>
        <begin position="1"/>
        <end position="26"/>
    </location>
</feature>
<reference evidence="7 8" key="1">
    <citation type="submission" date="2022-07" db="EMBL/GenBank/DDBJ databases">
        <title>Genome-wide signatures of adaptation to extreme environments.</title>
        <authorList>
            <person name="Cho C.H."/>
            <person name="Yoon H.S."/>
        </authorList>
    </citation>
    <scope>NUCLEOTIDE SEQUENCE [LARGE SCALE GENOMIC DNA]</scope>
    <source>
        <strain evidence="7 8">108.79 E11</strain>
    </source>
</reference>
<comment type="subcellular location">
    <subcellularLocation>
        <location evidence="1">Nucleus</location>
    </subcellularLocation>
</comment>
<dbReference type="EMBL" id="JANCYU010000011">
    <property type="protein sequence ID" value="KAK4523082.1"/>
    <property type="molecule type" value="Genomic_DNA"/>
</dbReference>
<keyword evidence="4" id="KW-0539">Nucleus</keyword>
<keyword evidence="3" id="KW-0804">Transcription</keyword>
<evidence type="ECO:0000256" key="1">
    <source>
        <dbReference type="ARBA" id="ARBA00004123"/>
    </source>
</evidence>
<evidence type="ECO:0000256" key="5">
    <source>
        <dbReference type="SAM" id="MobiDB-lite"/>
    </source>
</evidence>
<dbReference type="InterPro" id="IPR006576">
    <property type="entry name" value="BRK_domain"/>
</dbReference>
<evidence type="ECO:0000256" key="2">
    <source>
        <dbReference type="ARBA" id="ARBA00023015"/>
    </source>
</evidence>
<feature type="compositionally biased region" description="Basic and acidic residues" evidence="5">
    <location>
        <begin position="47"/>
        <end position="57"/>
    </location>
</feature>
<protein>
    <recommendedName>
        <fullName evidence="6">BRK domain-containing protein</fullName>
    </recommendedName>
</protein>
<evidence type="ECO:0000259" key="6">
    <source>
        <dbReference type="Pfam" id="PF07533"/>
    </source>
</evidence>
<evidence type="ECO:0000313" key="8">
    <source>
        <dbReference type="Proteomes" id="UP001300502"/>
    </source>
</evidence>
<evidence type="ECO:0000256" key="4">
    <source>
        <dbReference type="ARBA" id="ARBA00023242"/>
    </source>
</evidence>
<dbReference type="SUPFAM" id="SSF160481">
    <property type="entry name" value="BRK domain-like"/>
    <property type="match status" value="2"/>
</dbReference>
<feature type="domain" description="BRK" evidence="6">
    <location>
        <begin position="219"/>
        <end position="254"/>
    </location>
</feature>
<proteinExistence type="predicted"/>
<feature type="compositionally biased region" description="Low complexity" evidence="5">
    <location>
        <begin position="88"/>
        <end position="120"/>
    </location>
</feature>
<dbReference type="Gene3D" id="3.40.5.120">
    <property type="match status" value="2"/>
</dbReference>